<dbReference type="Proteomes" id="UP001521785">
    <property type="component" value="Unassembled WGS sequence"/>
</dbReference>
<dbReference type="EMBL" id="JAKJXO020000005">
    <property type="protein sequence ID" value="KAL1605190.1"/>
    <property type="molecule type" value="Genomic_DNA"/>
</dbReference>
<evidence type="ECO:0000313" key="1">
    <source>
        <dbReference type="EMBL" id="KAL1605190.1"/>
    </source>
</evidence>
<evidence type="ECO:0000313" key="2">
    <source>
        <dbReference type="Proteomes" id="UP001521785"/>
    </source>
</evidence>
<name>A0ABR3RL82_9PLEO</name>
<accession>A0ABR3RL82</accession>
<organism evidence="1 2">
    <name type="scientific">Paraconiothyrium brasiliense</name>
    <dbReference type="NCBI Taxonomy" id="300254"/>
    <lineage>
        <taxon>Eukaryota</taxon>
        <taxon>Fungi</taxon>
        <taxon>Dikarya</taxon>
        <taxon>Ascomycota</taxon>
        <taxon>Pezizomycotina</taxon>
        <taxon>Dothideomycetes</taxon>
        <taxon>Pleosporomycetidae</taxon>
        <taxon>Pleosporales</taxon>
        <taxon>Massarineae</taxon>
        <taxon>Didymosphaeriaceae</taxon>
        <taxon>Paraconiothyrium</taxon>
    </lineage>
</organism>
<proteinExistence type="predicted"/>
<keyword evidence="2" id="KW-1185">Reference proteome</keyword>
<comment type="caution">
    <text evidence="1">The sequence shown here is derived from an EMBL/GenBank/DDBJ whole genome shotgun (WGS) entry which is preliminary data.</text>
</comment>
<sequence length="184" mass="19982">MATPNLTFIGPDARDIVYIESSQGFPTPIFAVTTAKHSKPSLSVYRIHPSGHQKPFFTSSTSSLTGTSTVNLIDHHNLIKIKASWESLQLRREFDGPMGKLSWFPSGLGNDQKLKDKTGEVLANFKTKVDSGSGKEPRLEILVSCDDYLVDVIVATGLTVYRGTVKEGEQIETASEIIASVLGG</sequence>
<protein>
    <submittedName>
        <fullName evidence="1">Uncharacterized protein</fullName>
    </submittedName>
</protein>
<reference evidence="1 2" key="1">
    <citation type="submission" date="2024-02" db="EMBL/GenBank/DDBJ databases">
        <title>De novo assembly and annotation of 12 fungi associated with fruit tree decline syndrome in Ontario, Canada.</title>
        <authorList>
            <person name="Sulman M."/>
            <person name="Ellouze W."/>
            <person name="Ilyukhin E."/>
        </authorList>
    </citation>
    <scope>NUCLEOTIDE SEQUENCE [LARGE SCALE GENOMIC DNA]</scope>
    <source>
        <strain evidence="1 2">M42-189</strain>
    </source>
</reference>
<gene>
    <name evidence="1" type="ORF">SLS60_004734</name>
</gene>